<accession>A0A2G8SQB9</accession>
<name>A0A2G8SQB9_9APHY</name>
<dbReference type="InterPro" id="IPR036047">
    <property type="entry name" value="F-box-like_dom_sf"/>
</dbReference>
<reference evidence="2 3" key="1">
    <citation type="journal article" date="2015" name="Sci. Rep.">
        <title>Chromosome-level genome map provides insights into diverse defense mechanisms in the medicinal fungus Ganoderma sinense.</title>
        <authorList>
            <person name="Zhu Y."/>
            <person name="Xu J."/>
            <person name="Sun C."/>
            <person name="Zhou S."/>
            <person name="Xu H."/>
            <person name="Nelson D.R."/>
            <person name="Qian J."/>
            <person name="Song J."/>
            <person name="Luo H."/>
            <person name="Xiang L."/>
            <person name="Li Y."/>
            <person name="Xu Z."/>
            <person name="Ji A."/>
            <person name="Wang L."/>
            <person name="Lu S."/>
            <person name="Hayward A."/>
            <person name="Sun W."/>
            <person name="Li X."/>
            <person name="Schwartz D.C."/>
            <person name="Wang Y."/>
            <person name="Chen S."/>
        </authorList>
    </citation>
    <scope>NUCLEOTIDE SEQUENCE [LARGE SCALE GENOMIC DNA]</scope>
    <source>
        <strain evidence="2 3">ZZ0214-1</strain>
    </source>
</reference>
<dbReference type="CDD" id="cd09917">
    <property type="entry name" value="F-box_SF"/>
    <property type="match status" value="1"/>
</dbReference>
<protein>
    <recommendedName>
        <fullName evidence="1">F-box domain-containing protein</fullName>
    </recommendedName>
</protein>
<dbReference type="SUPFAM" id="SSF81383">
    <property type="entry name" value="F-box domain"/>
    <property type="match status" value="1"/>
</dbReference>
<gene>
    <name evidence="2" type="ORF">GSI_01573</name>
</gene>
<sequence length="655" mass="74915">MRPPLKKVKRDEFEPPPLNQLAIVNARAKSVAARPRAQAVAGTKRRPRNPLKKVKILENFPLDILYEVFSYLHPRDLLNLTRTNTGLRTILTQDDCAFVWRASRALVGLLDPTECLGISEVAFASVLFSNHCRSCGKVVANCKILWPIPVVYCSSCKKLNFREAADRVEAVAEIVGFEVKDLVLFNRMDEDYAQVWHLPQLEKIEAKLVSLPGMDEKRRYVQAQLDYVAAWKEYAPVLEVWMQGYREQMKVEANEARRKRCVAAMAKLRAEGLDLEVDMMTCDELDQFASQRQLTLRGELTDQAWGKIQRVVADFVTNLRESPQPGEKPRFRLRWRMRLVERALRQYRRSKDGEGAERERVGGLRFGDVVAMPAIRALLEDDSPDLTRDLLLTHLADMIPSLSVDWHKECKSRLVSIAEADLKKTAGPFSDGSLTVDLAIMSFRCNGCRSVLRWPEVLGHVCLRDADLDEHPPPAGQVYETEAWQYLQEIGWDQGKWNSRNGRLPALRLVEPALAVITACGLDPATATAEEMDEHGARFYWHDASDPRREKRHSQEGHGHWIRLPEDLAAQARALESAVEQTQHVCTWCYYSSDITHVRQHVQLHHEKGSPRSGEDYYCREKRMGRVAMYSENLRMVDLDAQEQVEAGRAFFARF</sequence>
<dbReference type="EMBL" id="AYKW01000002">
    <property type="protein sequence ID" value="PIL35913.1"/>
    <property type="molecule type" value="Genomic_DNA"/>
</dbReference>
<dbReference type="InterPro" id="IPR001810">
    <property type="entry name" value="F-box_dom"/>
</dbReference>
<dbReference type="OrthoDB" id="2751617at2759"/>
<dbReference type="Proteomes" id="UP000230002">
    <property type="component" value="Unassembled WGS sequence"/>
</dbReference>
<evidence type="ECO:0000313" key="3">
    <source>
        <dbReference type="Proteomes" id="UP000230002"/>
    </source>
</evidence>
<evidence type="ECO:0000313" key="2">
    <source>
        <dbReference type="EMBL" id="PIL35913.1"/>
    </source>
</evidence>
<dbReference type="Gene3D" id="1.20.1280.50">
    <property type="match status" value="1"/>
</dbReference>
<dbReference type="Pfam" id="PF00646">
    <property type="entry name" value="F-box"/>
    <property type="match status" value="1"/>
</dbReference>
<evidence type="ECO:0000259" key="1">
    <source>
        <dbReference type="PROSITE" id="PS50181"/>
    </source>
</evidence>
<keyword evidence="3" id="KW-1185">Reference proteome</keyword>
<dbReference type="PROSITE" id="PS50181">
    <property type="entry name" value="FBOX"/>
    <property type="match status" value="1"/>
</dbReference>
<organism evidence="2 3">
    <name type="scientific">Ganoderma sinense ZZ0214-1</name>
    <dbReference type="NCBI Taxonomy" id="1077348"/>
    <lineage>
        <taxon>Eukaryota</taxon>
        <taxon>Fungi</taxon>
        <taxon>Dikarya</taxon>
        <taxon>Basidiomycota</taxon>
        <taxon>Agaricomycotina</taxon>
        <taxon>Agaricomycetes</taxon>
        <taxon>Polyporales</taxon>
        <taxon>Polyporaceae</taxon>
        <taxon>Ganoderma</taxon>
    </lineage>
</organism>
<comment type="caution">
    <text evidence="2">The sequence shown here is derived from an EMBL/GenBank/DDBJ whole genome shotgun (WGS) entry which is preliminary data.</text>
</comment>
<dbReference type="AlphaFoldDB" id="A0A2G8SQB9"/>
<proteinExistence type="predicted"/>
<feature type="domain" description="F-box" evidence="1">
    <location>
        <begin position="54"/>
        <end position="103"/>
    </location>
</feature>